<evidence type="ECO:0000313" key="3">
    <source>
        <dbReference type="EMBL" id="CBJ29296.1"/>
    </source>
</evidence>
<name>D7FK91_ECTSI</name>
<dbReference type="OrthoDB" id="10311662at2759"/>
<evidence type="ECO:0000256" key="1">
    <source>
        <dbReference type="SAM" id="MobiDB-lite"/>
    </source>
</evidence>
<dbReference type="SUPFAM" id="SSF57850">
    <property type="entry name" value="RING/U-box"/>
    <property type="match status" value="1"/>
</dbReference>
<keyword evidence="2" id="KW-0732">Signal</keyword>
<gene>
    <name evidence="3" type="ORF">Esi_0142_0042</name>
</gene>
<dbReference type="AlphaFoldDB" id="D7FK91"/>
<sequence length="374" mass="40761">MTGWNNVAFMHLCLATYFSPPDLVCLILTSRDALDTYGNAETYRAVCKSYFGLAGRRGHLTRRQRGKKGVWGAGDGAKARLSLLWQERTRNNVLQLQNAHLLQQREHERRWVLQQAAAVMRRCAYGSRQQGSGCAHTKLRLWTSANLVATKSSSRRSQERPPSHHGVRCDRCKKGPITGSCFRCAAGCTATAVPNDTSKCPPHGGKSGVANGVSRGVRRRQQQQQQQHEKPSPLSTILPRSSGEAPAREEREERTGGGGGGCGFGNGFYTLCEACFPYRHQFHPPHPFARLRPGFAEPRLSGPVLYEAVCGDCSFGSLILVRPLKAREAAPGDTGSGDGGDLWAVPVRVDSAGPLPLSQARNLHFALLGARVIV</sequence>
<dbReference type="EMBL" id="FN648013">
    <property type="protein sequence ID" value="CBJ29296.1"/>
    <property type="molecule type" value="Genomic_DNA"/>
</dbReference>
<keyword evidence="4" id="KW-1185">Reference proteome</keyword>
<dbReference type="Proteomes" id="UP000002630">
    <property type="component" value="Linkage Group LG12"/>
</dbReference>
<evidence type="ECO:0000313" key="4">
    <source>
        <dbReference type="Proteomes" id="UP000002630"/>
    </source>
</evidence>
<proteinExistence type="predicted"/>
<dbReference type="EMBL" id="FN649737">
    <property type="protein sequence ID" value="CBJ29296.1"/>
    <property type="molecule type" value="Genomic_DNA"/>
</dbReference>
<protein>
    <submittedName>
        <fullName evidence="3">Uncharacterized protein</fullName>
    </submittedName>
</protein>
<feature type="chain" id="PRO_5012836120" evidence="2">
    <location>
        <begin position="16"/>
        <end position="374"/>
    </location>
</feature>
<feature type="region of interest" description="Disordered" evidence="1">
    <location>
        <begin position="149"/>
        <end position="169"/>
    </location>
</feature>
<feature type="compositionally biased region" description="Basic and acidic residues" evidence="1">
    <location>
        <begin position="246"/>
        <end position="255"/>
    </location>
</feature>
<evidence type="ECO:0000256" key="2">
    <source>
        <dbReference type="SAM" id="SignalP"/>
    </source>
</evidence>
<organism evidence="3 4">
    <name type="scientific">Ectocarpus siliculosus</name>
    <name type="common">Brown alga</name>
    <name type="synonym">Conferva siliculosa</name>
    <dbReference type="NCBI Taxonomy" id="2880"/>
    <lineage>
        <taxon>Eukaryota</taxon>
        <taxon>Sar</taxon>
        <taxon>Stramenopiles</taxon>
        <taxon>Ochrophyta</taxon>
        <taxon>PX clade</taxon>
        <taxon>Phaeophyceae</taxon>
        <taxon>Ectocarpales</taxon>
        <taxon>Ectocarpaceae</taxon>
        <taxon>Ectocarpus</taxon>
    </lineage>
</organism>
<reference evidence="3 4" key="1">
    <citation type="journal article" date="2010" name="Nature">
        <title>The Ectocarpus genome and the independent evolution of multicellularity in brown algae.</title>
        <authorList>
            <person name="Cock J.M."/>
            <person name="Sterck L."/>
            <person name="Rouze P."/>
            <person name="Scornet D."/>
            <person name="Allen A.E."/>
            <person name="Amoutzias G."/>
            <person name="Anthouard V."/>
            <person name="Artiguenave F."/>
            <person name="Aury J.M."/>
            <person name="Badger J.H."/>
            <person name="Beszteri B."/>
            <person name="Billiau K."/>
            <person name="Bonnet E."/>
            <person name="Bothwell J.H."/>
            <person name="Bowler C."/>
            <person name="Boyen C."/>
            <person name="Brownlee C."/>
            <person name="Carrano C.J."/>
            <person name="Charrier B."/>
            <person name="Cho G.Y."/>
            <person name="Coelho S.M."/>
            <person name="Collen J."/>
            <person name="Corre E."/>
            <person name="Da Silva C."/>
            <person name="Delage L."/>
            <person name="Delaroque N."/>
            <person name="Dittami S.M."/>
            <person name="Doulbeau S."/>
            <person name="Elias M."/>
            <person name="Farnham G."/>
            <person name="Gachon C.M."/>
            <person name="Gschloessl B."/>
            <person name="Heesch S."/>
            <person name="Jabbari K."/>
            <person name="Jubin C."/>
            <person name="Kawai H."/>
            <person name="Kimura K."/>
            <person name="Kloareg B."/>
            <person name="Kupper F.C."/>
            <person name="Lang D."/>
            <person name="Le Bail A."/>
            <person name="Leblanc C."/>
            <person name="Lerouge P."/>
            <person name="Lohr M."/>
            <person name="Lopez P.J."/>
            <person name="Martens C."/>
            <person name="Maumus F."/>
            <person name="Michel G."/>
            <person name="Miranda-Saavedra D."/>
            <person name="Morales J."/>
            <person name="Moreau H."/>
            <person name="Motomura T."/>
            <person name="Nagasato C."/>
            <person name="Napoli C.A."/>
            <person name="Nelson D.R."/>
            <person name="Nyvall-Collen P."/>
            <person name="Peters A.F."/>
            <person name="Pommier C."/>
            <person name="Potin P."/>
            <person name="Poulain J."/>
            <person name="Quesneville H."/>
            <person name="Read B."/>
            <person name="Rensing S.A."/>
            <person name="Ritter A."/>
            <person name="Rousvoal S."/>
            <person name="Samanta M."/>
            <person name="Samson G."/>
            <person name="Schroeder D.C."/>
            <person name="Segurens B."/>
            <person name="Strittmatter M."/>
            <person name="Tonon T."/>
            <person name="Tregear J.W."/>
            <person name="Valentin K."/>
            <person name="von Dassow P."/>
            <person name="Yamagishi T."/>
            <person name="Van de Peer Y."/>
            <person name="Wincker P."/>
        </authorList>
    </citation>
    <scope>NUCLEOTIDE SEQUENCE [LARGE SCALE GENOMIC DNA]</scope>
    <source>
        <strain evidence="4">Ec32 / CCAP1310/4</strain>
    </source>
</reference>
<feature type="signal peptide" evidence="2">
    <location>
        <begin position="1"/>
        <end position="15"/>
    </location>
</feature>
<feature type="region of interest" description="Disordered" evidence="1">
    <location>
        <begin position="196"/>
        <end position="258"/>
    </location>
</feature>
<feature type="compositionally biased region" description="Basic and acidic residues" evidence="1">
    <location>
        <begin position="156"/>
        <end position="169"/>
    </location>
</feature>
<dbReference type="InParanoid" id="D7FK91"/>
<accession>D7FK91</accession>